<evidence type="ECO:0000313" key="2">
    <source>
        <dbReference type="Proteomes" id="UP000075544"/>
    </source>
</evidence>
<sequence>MFGMLESLTKAAVSVAVAPVTAVVDAVMIPIDASEDGEVFQRTKSTFNNAAENFCDAVKPETKK</sequence>
<dbReference type="EMBL" id="JRHX01000030">
    <property type="protein sequence ID" value="KXZ72150.1"/>
    <property type="molecule type" value="Genomic_DNA"/>
</dbReference>
<dbReference type="PATRIC" id="fig|52133.19.peg.782"/>
<reference evidence="1 2" key="1">
    <citation type="journal article" date="2016" name="Sci. Rep.">
        <title>Genomic and phenotypic characterization of the species Acinetobacter venetianus.</title>
        <authorList>
            <person name="Fondi M."/>
            <person name="Maida I."/>
            <person name="Perrin E."/>
            <person name="Orlandini V."/>
            <person name="La Torre L."/>
            <person name="Bosi E."/>
            <person name="Negroni A."/>
            <person name="Zanaroli G."/>
            <person name="Fava F."/>
            <person name="Decorosi F."/>
            <person name="Giovannetti L."/>
            <person name="Viti C."/>
            <person name="Vaneechoutte M."/>
            <person name="Dijkshoorn L."/>
            <person name="Fani R."/>
        </authorList>
    </citation>
    <scope>NUCLEOTIDE SEQUENCE [LARGE SCALE GENOMIC DNA]</scope>
    <source>
        <strain evidence="1 2">LUH13518</strain>
    </source>
</reference>
<gene>
    <name evidence="1" type="ORF">AVENLUH13518_00761</name>
</gene>
<evidence type="ECO:0000313" key="1">
    <source>
        <dbReference type="EMBL" id="KXZ72150.1"/>
    </source>
</evidence>
<proteinExistence type="predicted"/>
<protein>
    <submittedName>
        <fullName evidence="1">Uncharacterized protein</fullName>
    </submittedName>
</protein>
<name>A0A150HY50_9GAMM</name>
<comment type="caution">
    <text evidence="1">The sequence shown here is derived from an EMBL/GenBank/DDBJ whole genome shotgun (WGS) entry which is preliminary data.</text>
</comment>
<dbReference type="RefSeq" id="WP_061524065.1">
    <property type="nucleotide sequence ID" value="NZ_JRHX01000030.1"/>
</dbReference>
<accession>A0A150HY50</accession>
<dbReference type="AlphaFoldDB" id="A0A150HY50"/>
<dbReference type="Proteomes" id="UP000075544">
    <property type="component" value="Unassembled WGS sequence"/>
</dbReference>
<organism evidence="1 2">
    <name type="scientific">Acinetobacter venetianus</name>
    <dbReference type="NCBI Taxonomy" id="52133"/>
    <lineage>
        <taxon>Bacteria</taxon>
        <taxon>Pseudomonadati</taxon>
        <taxon>Pseudomonadota</taxon>
        <taxon>Gammaproteobacteria</taxon>
        <taxon>Moraxellales</taxon>
        <taxon>Moraxellaceae</taxon>
        <taxon>Acinetobacter</taxon>
    </lineage>
</organism>